<organism evidence="6 9">
    <name type="scientific">Lactobacillus selangorensis</name>
    <dbReference type="NCBI Taxonomy" id="81857"/>
    <lineage>
        <taxon>Bacteria</taxon>
        <taxon>Bacillati</taxon>
        <taxon>Bacillota</taxon>
        <taxon>Bacilli</taxon>
        <taxon>Lactobacillales</taxon>
        <taxon>Lactobacillaceae</taxon>
        <taxon>Lactobacillus</taxon>
    </lineage>
</organism>
<evidence type="ECO:0000313" key="9">
    <source>
        <dbReference type="Proteomes" id="UP000051751"/>
    </source>
</evidence>
<dbReference type="Proteomes" id="UP000051751">
    <property type="component" value="Unassembled WGS sequence"/>
</dbReference>
<evidence type="ECO:0000313" key="6">
    <source>
        <dbReference type="EMBL" id="KRN28072.1"/>
    </source>
</evidence>
<keyword evidence="2" id="KW-0805">Transcription regulation</keyword>
<dbReference type="FunFam" id="1.10.10.10:FF:000001">
    <property type="entry name" value="LysR family transcriptional regulator"/>
    <property type="match status" value="1"/>
</dbReference>
<evidence type="ECO:0000256" key="3">
    <source>
        <dbReference type="ARBA" id="ARBA00023125"/>
    </source>
</evidence>
<comment type="caution">
    <text evidence="6">The sequence shown here is derived from an EMBL/GenBank/DDBJ whole genome shotgun (WGS) entry which is preliminary data.</text>
</comment>
<dbReference type="Gene3D" id="1.10.10.10">
    <property type="entry name" value="Winged helix-like DNA-binding domain superfamily/Winged helix DNA-binding domain"/>
    <property type="match status" value="1"/>
</dbReference>
<dbReference type="SUPFAM" id="SSF46785">
    <property type="entry name" value="Winged helix' DNA-binding domain"/>
    <property type="match status" value="1"/>
</dbReference>
<dbReference type="Pfam" id="PF00126">
    <property type="entry name" value="HTH_1"/>
    <property type="match status" value="1"/>
</dbReference>
<name>A0A0R2FHK8_9LACO</name>
<comment type="similarity">
    <text evidence="1">Belongs to the LysR transcriptional regulatory family.</text>
</comment>
<evidence type="ECO:0000256" key="2">
    <source>
        <dbReference type="ARBA" id="ARBA00023015"/>
    </source>
</evidence>
<dbReference type="PANTHER" id="PTHR30419:SF8">
    <property type="entry name" value="NITROGEN ASSIMILATION TRANSCRIPTIONAL ACTIVATOR-RELATED"/>
    <property type="match status" value="1"/>
</dbReference>
<dbReference type="GO" id="GO:0003677">
    <property type="term" value="F:DNA binding"/>
    <property type="evidence" value="ECO:0007669"/>
    <property type="project" value="UniProtKB-KW"/>
</dbReference>
<dbReference type="GO" id="GO:0003700">
    <property type="term" value="F:DNA-binding transcription factor activity"/>
    <property type="evidence" value="ECO:0007669"/>
    <property type="project" value="InterPro"/>
</dbReference>
<dbReference type="InterPro" id="IPR050950">
    <property type="entry name" value="HTH-type_LysR_regulators"/>
</dbReference>
<dbReference type="InterPro" id="IPR005119">
    <property type="entry name" value="LysR_subst-bd"/>
</dbReference>
<evidence type="ECO:0000259" key="5">
    <source>
        <dbReference type="PROSITE" id="PS50931"/>
    </source>
</evidence>
<reference evidence="8 9" key="1">
    <citation type="journal article" date="2015" name="Genome Announc.">
        <title>Expanding the biotechnology potential of lactobacilli through comparative genomics of 213 strains and associated genera.</title>
        <authorList>
            <person name="Sun Z."/>
            <person name="Harris H.M."/>
            <person name="McCann A."/>
            <person name="Guo C."/>
            <person name="Argimon S."/>
            <person name="Zhang W."/>
            <person name="Yang X."/>
            <person name="Jeffery I.B."/>
            <person name="Cooney J.C."/>
            <person name="Kagawa T.F."/>
            <person name="Liu W."/>
            <person name="Song Y."/>
            <person name="Salvetti E."/>
            <person name="Wrobel A."/>
            <person name="Rasinkangas P."/>
            <person name="Parkhill J."/>
            <person name="Rea M.C."/>
            <person name="O'Sullivan O."/>
            <person name="Ritari J."/>
            <person name="Douillard F.P."/>
            <person name="Paul Ross R."/>
            <person name="Yang R."/>
            <person name="Briner A.E."/>
            <person name="Felis G.E."/>
            <person name="de Vos W.M."/>
            <person name="Barrangou R."/>
            <person name="Klaenhammer T.R."/>
            <person name="Caufield P.W."/>
            <person name="Cui Y."/>
            <person name="Zhang H."/>
            <person name="O'Toole P.W."/>
        </authorList>
    </citation>
    <scope>NUCLEOTIDE SEQUENCE [LARGE SCALE GENOMIC DNA]</scope>
    <source>
        <strain evidence="6 9">ATCC BAA-66</strain>
        <strain evidence="7 8">DSM 13344</strain>
    </source>
</reference>
<proteinExistence type="inferred from homology"/>
<dbReference type="Pfam" id="PF03466">
    <property type="entry name" value="LysR_substrate"/>
    <property type="match status" value="1"/>
</dbReference>
<protein>
    <submittedName>
        <fullName evidence="6">LysR family transcriptional regulator</fullName>
    </submittedName>
</protein>
<dbReference type="PANTHER" id="PTHR30419">
    <property type="entry name" value="HTH-TYPE TRANSCRIPTIONAL REGULATOR YBHD"/>
    <property type="match status" value="1"/>
</dbReference>
<dbReference type="Proteomes" id="UP000051645">
    <property type="component" value="Unassembled WGS sequence"/>
</dbReference>
<dbReference type="PRINTS" id="PR00039">
    <property type="entry name" value="HTHLYSR"/>
</dbReference>
<dbReference type="InterPro" id="IPR000847">
    <property type="entry name" value="LysR_HTH_N"/>
</dbReference>
<dbReference type="Gene3D" id="3.40.190.290">
    <property type="match status" value="1"/>
</dbReference>
<dbReference type="SUPFAM" id="SSF53850">
    <property type="entry name" value="Periplasmic binding protein-like II"/>
    <property type="match status" value="1"/>
</dbReference>
<evidence type="ECO:0000256" key="1">
    <source>
        <dbReference type="ARBA" id="ARBA00009437"/>
    </source>
</evidence>
<dbReference type="EMBL" id="JQAZ01000005">
    <property type="protein sequence ID" value="KRN31050.1"/>
    <property type="molecule type" value="Genomic_DNA"/>
</dbReference>
<dbReference type="InterPro" id="IPR036388">
    <property type="entry name" value="WH-like_DNA-bd_sf"/>
</dbReference>
<sequence>MGVLIMEMRLLRYFWTVAEVGTITQAAEQLHVTQPTLSRQIKNLETDLGTPLFTRNKNHLALTQAGLFLKTRAEEILELDQQTEQAFIDEKNQLFSGTIHIGCVEADNSDTMAMILEEFIRDYPQVKFTVVTRTSSYVSDLLDKGIIDVAILLKPIDTQKYESLTLPRTERWGLLVSKDAFLAQKDLITPNDLLDLPLIMSRRSEVSTMLEKWLGHPLSELNVIGYFNLHFNIEPLVERQIGVALGIEGAMSAADHDLLKFIPLDPELKTNCVLAWARNRNLSPVASKYIRRFKDAFQN</sequence>
<dbReference type="STRING" id="81857.IV38_GL001522"/>
<dbReference type="PROSITE" id="PS50931">
    <property type="entry name" value="HTH_LYSR"/>
    <property type="match status" value="1"/>
</dbReference>
<keyword evidence="8" id="KW-1185">Reference proteome</keyword>
<dbReference type="InterPro" id="IPR036390">
    <property type="entry name" value="WH_DNA-bd_sf"/>
</dbReference>
<keyword evidence="3" id="KW-0238">DNA-binding</keyword>
<accession>A0A0R2FHK8</accession>
<dbReference type="EMBL" id="JQAT01000004">
    <property type="protein sequence ID" value="KRN28072.1"/>
    <property type="molecule type" value="Genomic_DNA"/>
</dbReference>
<dbReference type="CDD" id="cd05466">
    <property type="entry name" value="PBP2_LTTR_substrate"/>
    <property type="match status" value="1"/>
</dbReference>
<feature type="domain" description="HTH lysR-type" evidence="5">
    <location>
        <begin position="6"/>
        <end position="63"/>
    </location>
</feature>
<keyword evidence="4" id="KW-0804">Transcription</keyword>
<evidence type="ECO:0000313" key="8">
    <source>
        <dbReference type="Proteomes" id="UP000051645"/>
    </source>
</evidence>
<dbReference type="PATRIC" id="fig|81857.3.peg.1534"/>
<evidence type="ECO:0000256" key="4">
    <source>
        <dbReference type="ARBA" id="ARBA00023163"/>
    </source>
</evidence>
<dbReference type="AlphaFoldDB" id="A0A0R2FHK8"/>
<dbReference type="GO" id="GO:0005829">
    <property type="term" value="C:cytosol"/>
    <property type="evidence" value="ECO:0007669"/>
    <property type="project" value="TreeGrafter"/>
</dbReference>
<evidence type="ECO:0000313" key="7">
    <source>
        <dbReference type="EMBL" id="KRN31050.1"/>
    </source>
</evidence>
<gene>
    <name evidence="6" type="ORF">IV38_GL001522</name>
    <name evidence="7" type="ORF">IV40_GL001693</name>
</gene>